<sequence length="164" mass="18196">MKFAIVILSVVATALAQRPWYAGSGPIGYPGLAPRFKTDGDSEPPVAANPNDYYNVPPTGIPIDAHGDVALVNRLNTWSRQNRPFWLLNAEQIEAHRNTHRFPVPDYGYYDVYYPYVYNFQPEYVDGGNDNGVGGIVNYQPEHADGTNDGVDGIVLLDFNDNGY</sequence>
<feature type="signal peptide" evidence="1">
    <location>
        <begin position="1"/>
        <end position="16"/>
    </location>
</feature>
<dbReference type="EMBL" id="VTPC01000617">
    <property type="protein sequence ID" value="KAF2905024.1"/>
    <property type="molecule type" value="Genomic_DNA"/>
</dbReference>
<keyword evidence="3" id="KW-1185">Reference proteome</keyword>
<keyword evidence="1" id="KW-0732">Signal</keyword>
<comment type="caution">
    <text evidence="2">The sequence shown here is derived from an EMBL/GenBank/DDBJ whole genome shotgun (WGS) entry which is preliminary data.</text>
</comment>
<dbReference type="OrthoDB" id="6612236at2759"/>
<evidence type="ECO:0000313" key="2">
    <source>
        <dbReference type="EMBL" id="KAF2905024.1"/>
    </source>
</evidence>
<protein>
    <submittedName>
        <fullName evidence="2">Uncharacterized protein</fullName>
    </submittedName>
</protein>
<organism evidence="2 3">
    <name type="scientific">Ignelater luminosus</name>
    <name type="common">Cucubano</name>
    <name type="synonym">Pyrophorus luminosus</name>
    <dbReference type="NCBI Taxonomy" id="2038154"/>
    <lineage>
        <taxon>Eukaryota</taxon>
        <taxon>Metazoa</taxon>
        <taxon>Ecdysozoa</taxon>
        <taxon>Arthropoda</taxon>
        <taxon>Hexapoda</taxon>
        <taxon>Insecta</taxon>
        <taxon>Pterygota</taxon>
        <taxon>Neoptera</taxon>
        <taxon>Endopterygota</taxon>
        <taxon>Coleoptera</taxon>
        <taxon>Polyphaga</taxon>
        <taxon>Elateriformia</taxon>
        <taxon>Elateroidea</taxon>
        <taxon>Elateridae</taxon>
        <taxon>Agrypninae</taxon>
        <taxon>Pyrophorini</taxon>
        <taxon>Ignelater</taxon>
    </lineage>
</organism>
<dbReference type="Proteomes" id="UP000801492">
    <property type="component" value="Unassembled WGS sequence"/>
</dbReference>
<proteinExistence type="predicted"/>
<evidence type="ECO:0000313" key="3">
    <source>
        <dbReference type="Proteomes" id="UP000801492"/>
    </source>
</evidence>
<gene>
    <name evidence="2" type="ORF">ILUMI_01152</name>
</gene>
<evidence type="ECO:0000256" key="1">
    <source>
        <dbReference type="SAM" id="SignalP"/>
    </source>
</evidence>
<dbReference type="AlphaFoldDB" id="A0A8K0GLZ5"/>
<feature type="chain" id="PRO_5035466364" evidence="1">
    <location>
        <begin position="17"/>
        <end position="164"/>
    </location>
</feature>
<name>A0A8K0GLZ5_IGNLU</name>
<accession>A0A8K0GLZ5</accession>
<reference evidence="2" key="1">
    <citation type="submission" date="2019-08" db="EMBL/GenBank/DDBJ databases">
        <title>The genome of the North American firefly Photinus pyralis.</title>
        <authorList>
            <consortium name="Photinus pyralis genome working group"/>
            <person name="Fallon T.R."/>
            <person name="Sander Lower S.E."/>
            <person name="Weng J.-K."/>
        </authorList>
    </citation>
    <scope>NUCLEOTIDE SEQUENCE</scope>
    <source>
        <strain evidence="2">TRF0915ILg1</strain>
        <tissue evidence="2">Whole body</tissue>
    </source>
</reference>